<dbReference type="eggNOG" id="COG0474">
    <property type="taxonomic scope" value="Bacteria"/>
</dbReference>
<dbReference type="Pfam" id="PF00122">
    <property type="entry name" value="E1-E2_ATPase"/>
    <property type="match status" value="1"/>
</dbReference>
<dbReference type="InterPro" id="IPR023214">
    <property type="entry name" value="HAD_sf"/>
</dbReference>
<dbReference type="SFLD" id="SFLDG00002">
    <property type="entry name" value="C1.7:_P-type_atpase_like"/>
    <property type="match status" value="1"/>
</dbReference>
<evidence type="ECO:0000256" key="2">
    <source>
        <dbReference type="ARBA" id="ARBA00005675"/>
    </source>
</evidence>
<name>B8HWP2_CYAP4</name>
<evidence type="ECO:0000313" key="12">
    <source>
        <dbReference type="EMBL" id="ACL46468.1"/>
    </source>
</evidence>
<dbReference type="Gene3D" id="3.40.1110.10">
    <property type="entry name" value="Calcium-transporting ATPase, cytoplasmic domain N"/>
    <property type="match status" value="1"/>
</dbReference>
<evidence type="ECO:0000256" key="1">
    <source>
        <dbReference type="ARBA" id="ARBA00004651"/>
    </source>
</evidence>
<dbReference type="InterPro" id="IPR036412">
    <property type="entry name" value="HAD-like_sf"/>
</dbReference>
<dbReference type="SUPFAM" id="SSF56784">
    <property type="entry name" value="HAD-like"/>
    <property type="match status" value="1"/>
</dbReference>
<comment type="similarity">
    <text evidence="2">Belongs to the cation transport ATPase (P-type) (TC 3.A.3) family. Type IIA subfamily.</text>
</comment>
<dbReference type="Pfam" id="PF00689">
    <property type="entry name" value="Cation_ATPase_C"/>
    <property type="match status" value="1"/>
</dbReference>
<dbReference type="GO" id="GO:0016887">
    <property type="term" value="F:ATP hydrolysis activity"/>
    <property type="evidence" value="ECO:0007669"/>
    <property type="project" value="InterPro"/>
</dbReference>
<dbReference type="FunFam" id="3.40.50.1000:FF:000083">
    <property type="entry name" value="Sodium/potassium-transporting ATPase subunit alpha"/>
    <property type="match status" value="1"/>
</dbReference>
<dbReference type="Pfam" id="PF00690">
    <property type="entry name" value="Cation_ATPase_N"/>
    <property type="match status" value="1"/>
</dbReference>
<dbReference type="InterPro" id="IPR018303">
    <property type="entry name" value="ATPase_P-typ_P_site"/>
</dbReference>
<keyword evidence="5" id="KW-0547">Nucleotide-binding</keyword>
<keyword evidence="4 10" id="KW-0812">Transmembrane</keyword>
<feature type="transmembrane region" description="Helical" evidence="10">
    <location>
        <begin position="765"/>
        <end position="786"/>
    </location>
</feature>
<dbReference type="GO" id="GO:0005524">
    <property type="term" value="F:ATP binding"/>
    <property type="evidence" value="ECO:0007669"/>
    <property type="project" value="UniProtKB-KW"/>
</dbReference>
<keyword evidence="7" id="KW-1278">Translocase</keyword>
<dbReference type="HOGENOM" id="CLU_002360_4_1_3"/>
<feature type="transmembrane region" description="Helical" evidence="10">
    <location>
        <begin position="963"/>
        <end position="982"/>
    </location>
</feature>
<dbReference type="InterPro" id="IPR006068">
    <property type="entry name" value="ATPase_P-typ_cation-transptr_C"/>
</dbReference>
<dbReference type="PRINTS" id="PR00119">
    <property type="entry name" value="CATATPASE"/>
</dbReference>
<dbReference type="Gene3D" id="2.70.150.10">
    <property type="entry name" value="Calcium-transporting ATPase, cytoplasmic transduction domain A"/>
    <property type="match status" value="1"/>
</dbReference>
<feature type="transmembrane region" description="Helical" evidence="10">
    <location>
        <begin position="833"/>
        <end position="863"/>
    </location>
</feature>
<feature type="transmembrane region" description="Helical" evidence="10">
    <location>
        <begin position="883"/>
        <end position="905"/>
    </location>
</feature>
<feature type="domain" description="Cation-transporting P-type ATPase N-terminal" evidence="11">
    <location>
        <begin position="7"/>
        <end position="80"/>
    </location>
</feature>
<feature type="transmembrane region" description="Helical" evidence="10">
    <location>
        <begin position="60"/>
        <end position="77"/>
    </location>
</feature>
<dbReference type="InterPro" id="IPR050510">
    <property type="entry name" value="Cation_transp_ATPase_P-type"/>
</dbReference>
<feature type="transmembrane region" description="Helical" evidence="10">
    <location>
        <begin position="792"/>
        <end position="812"/>
    </location>
</feature>
<gene>
    <name evidence="12" type="ordered locus">Cyan7425_4155</name>
</gene>
<dbReference type="InterPro" id="IPR001757">
    <property type="entry name" value="P_typ_ATPase"/>
</dbReference>
<dbReference type="InterPro" id="IPR059000">
    <property type="entry name" value="ATPase_P-type_domA"/>
</dbReference>
<dbReference type="InterPro" id="IPR023299">
    <property type="entry name" value="ATPase_P-typ_cyto_dom_N"/>
</dbReference>
<dbReference type="SFLD" id="SFLDF00027">
    <property type="entry name" value="p-type_atpase"/>
    <property type="match status" value="1"/>
</dbReference>
<dbReference type="GO" id="GO:0019829">
    <property type="term" value="F:ATPase-coupled monoatomic cation transmembrane transporter activity"/>
    <property type="evidence" value="ECO:0007669"/>
    <property type="project" value="TreeGrafter"/>
</dbReference>
<dbReference type="PROSITE" id="PS00154">
    <property type="entry name" value="ATPASE_E1_E2"/>
    <property type="match status" value="1"/>
</dbReference>
<evidence type="ECO:0000259" key="11">
    <source>
        <dbReference type="SMART" id="SM00831"/>
    </source>
</evidence>
<evidence type="ECO:0000256" key="10">
    <source>
        <dbReference type="SAM" id="Phobius"/>
    </source>
</evidence>
<dbReference type="PRINTS" id="PR00121">
    <property type="entry name" value="NAKATPASE"/>
</dbReference>
<dbReference type="InterPro" id="IPR023298">
    <property type="entry name" value="ATPase_P-typ_TM_dom_sf"/>
</dbReference>
<dbReference type="Gene3D" id="3.40.50.1000">
    <property type="entry name" value="HAD superfamily/HAD-like"/>
    <property type="match status" value="1"/>
</dbReference>
<keyword evidence="6" id="KW-0067">ATP-binding</keyword>
<dbReference type="STRING" id="395961.Cyan7425_4155"/>
<dbReference type="SFLD" id="SFLDS00003">
    <property type="entry name" value="Haloacid_Dehalogenase"/>
    <property type="match status" value="1"/>
</dbReference>
<dbReference type="SUPFAM" id="SSF81653">
    <property type="entry name" value="Calcium ATPase, transduction domain A"/>
    <property type="match status" value="1"/>
</dbReference>
<dbReference type="SUPFAM" id="SSF81660">
    <property type="entry name" value="Metal cation-transporting ATPase, ATP-binding domain N"/>
    <property type="match status" value="1"/>
</dbReference>
<dbReference type="SUPFAM" id="SSF81665">
    <property type="entry name" value="Calcium ATPase, transmembrane domain M"/>
    <property type="match status" value="1"/>
</dbReference>
<dbReference type="KEGG" id="cyn:Cyan7425_4155"/>
<keyword evidence="8 10" id="KW-1133">Transmembrane helix</keyword>
<dbReference type="GO" id="GO:0005886">
    <property type="term" value="C:plasma membrane"/>
    <property type="evidence" value="ECO:0007669"/>
    <property type="project" value="UniProtKB-SubCell"/>
</dbReference>
<keyword evidence="3" id="KW-1003">Cell membrane</keyword>
<dbReference type="Pfam" id="PF13246">
    <property type="entry name" value="Cation_ATPase"/>
    <property type="match status" value="1"/>
</dbReference>
<proteinExistence type="inferred from homology"/>
<dbReference type="AlphaFoldDB" id="B8HWP2"/>
<dbReference type="InterPro" id="IPR004014">
    <property type="entry name" value="ATPase_P-typ_cation-transptr_N"/>
</dbReference>
<dbReference type="Gene3D" id="1.20.1110.10">
    <property type="entry name" value="Calcium-transporting ATPase, transmembrane domain"/>
    <property type="match status" value="1"/>
</dbReference>
<evidence type="ECO:0000256" key="7">
    <source>
        <dbReference type="ARBA" id="ARBA00022967"/>
    </source>
</evidence>
<dbReference type="InterPro" id="IPR008250">
    <property type="entry name" value="ATPase_P-typ_transduc_dom_A_sf"/>
</dbReference>
<dbReference type="OrthoDB" id="499468at2"/>
<dbReference type="GO" id="GO:1902600">
    <property type="term" value="P:proton transmembrane transport"/>
    <property type="evidence" value="ECO:0007669"/>
    <property type="project" value="TreeGrafter"/>
</dbReference>
<keyword evidence="9 10" id="KW-0472">Membrane</keyword>
<dbReference type="SMART" id="SM00831">
    <property type="entry name" value="Cation_ATPase_N"/>
    <property type="match status" value="1"/>
</dbReference>
<evidence type="ECO:0000256" key="9">
    <source>
        <dbReference type="ARBA" id="ARBA00023136"/>
    </source>
</evidence>
<comment type="subcellular location">
    <subcellularLocation>
        <location evidence="1">Cell membrane</location>
        <topology evidence="1">Multi-pass membrane protein</topology>
    </subcellularLocation>
</comment>
<feature type="transmembrane region" description="Helical" evidence="10">
    <location>
        <begin position="926"/>
        <end position="951"/>
    </location>
</feature>
<evidence type="ECO:0000256" key="6">
    <source>
        <dbReference type="ARBA" id="ARBA00022840"/>
    </source>
</evidence>
<reference evidence="12" key="1">
    <citation type="submission" date="2009-01" db="EMBL/GenBank/DDBJ databases">
        <title>Complete sequence of chromosome Cyanothece sp. PCC 7425.</title>
        <authorList>
            <consortium name="US DOE Joint Genome Institute"/>
            <person name="Lucas S."/>
            <person name="Copeland A."/>
            <person name="Lapidus A."/>
            <person name="Glavina del Rio T."/>
            <person name="Dalin E."/>
            <person name="Tice H."/>
            <person name="Bruce D."/>
            <person name="Goodwin L."/>
            <person name="Pitluck S."/>
            <person name="Sims D."/>
            <person name="Meineke L."/>
            <person name="Brettin T."/>
            <person name="Detter J.C."/>
            <person name="Han C."/>
            <person name="Larimer F."/>
            <person name="Land M."/>
            <person name="Hauser L."/>
            <person name="Kyrpides N."/>
            <person name="Ovchinnikova G."/>
            <person name="Liberton M."/>
            <person name="Stoeckel J."/>
            <person name="Banerjee A."/>
            <person name="Singh A."/>
            <person name="Page L."/>
            <person name="Sato H."/>
            <person name="Zhao L."/>
            <person name="Sherman L."/>
            <person name="Pakrasi H."/>
            <person name="Richardson P."/>
        </authorList>
    </citation>
    <scope>NUCLEOTIDE SEQUENCE</scope>
    <source>
        <strain evidence="12">PCC 7425</strain>
    </source>
</reference>
<organism evidence="12">
    <name type="scientific">Cyanothece sp. (strain PCC 7425 / ATCC 29141)</name>
    <dbReference type="NCBI Taxonomy" id="395961"/>
    <lineage>
        <taxon>Bacteria</taxon>
        <taxon>Bacillati</taxon>
        <taxon>Cyanobacteriota</taxon>
        <taxon>Cyanophyceae</taxon>
        <taxon>Gomontiellales</taxon>
        <taxon>Cyanothecaceae</taxon>
        <taxon>Cyanothece</taxon>
    </lineage>
</organism>
<dbReference type="NCBIfam" id="TIGR01494">
    <property type="entry name" value="ATPase_P-type"/>
    <property type="match status" value="2"/>
</dbReference>
<dbReference type="PANTHER" id="PTHR43294:SF21">
    <property type="entry name" value="CATION TRANSPORTING ATPASE"/>
    <property type="match status" value="1"/>
</dbReference>
<accession>B8HWP2</accession>
<feature type="transmembrane region" description="Helical" evidence="10">
    <location>
        <begin position="268"/>
        <end position="290"/>
    </location>
</feature>
<sequence>MDLPHQPIWTLSAEAVYQSLEASENGLSDSEAEQRLTEFGPNELPEPPHRPLWLRFTDQLSHFMALLLWVAGVLAFISGTPQLGWAIWAVIWINAGFSFWQEFQAEQALSALKNVLPMQVRVYRAGELKQIPARDLVRGDVIQLEEGDRVSADARLVAAESLYLDASVMTGESLPVARNPHPVRVREVAAIRGGKTLPSGEHPLQEPVNLAEIPNLVLAGSTIAAGRGKAVVYGTGAQTEFGRVAHLTTAVKREPSTLEVEVAHIVRVLTAIAVSMGAIVFLLTSLLVGMEVKESFIFAIGILVALVPEGLLPTVTLSLAIGVRRMVRQNALVRRLSAVETLSATTVICTDKTGTLTKNEMTVRSLWIPWQSPDHHPEPAHDPVVLSGRGQKNHSPTVIPPTLIEITGAGYDPTAGQIQLPANFAAVWKVNLLLTGAALCSNARLIHLTTPSRWQEIGDPTEAALLVAAAKAGLNLADLQHQFPRLREVPFDSRRRMMTVVLDWRSATESYPEWSGLGNGGQPYLAMTKGAPLEVLRHCTTILRNGTLTQLNQADWDEVVAANDGLAQQGYRVLGIAARGGGEEILSLRSQDLEQNLMLIGLVAMFDPPRPEVRDAIAECHAAGIKVTMVTGDYGLTAEAIARQIGLVTNSVRVVTGEGMGHLSDAQLQQIVKYRSGLVFARMSPEHKLRLVQAYKDIGEIVAVTGDGVNDAPALRAAHIGIAMGMNGTDVAREAADIVLTDDNFATIVTAVEQGRAIYQNIRKFMAYILASNVPELVPFLLMVALKIPPALVIMQILAIDLGTDLIPALALGAEQAETGTMQQPPRSKSQPLLDASLLLWSYGYLGLLEGALGTIAFFLVWWSYGYGLAELQAVTPDILSRAASAATMAIYTQSITMTLAAIVACQTGNVFACRSERTSIFRLGFFSNPLIWLGIATEWLLVLIITHNAALQSVFSTAPLQPWQWLVLLICPPLILGAEEIRKAIVRKRRPRNGRYHLRPRQTSNRMANSR</sequence>
<dbReference type="PANTHER" id="PTHR43294">
    <property type="entry name" value="SODIUM/POTASSIUM-TRANSPORTING ATPASE SUBUNIT ALPHA"/>
    <property type="match status" value="1"/>
</dbReference>
<feature type="transmembrane region" description="Helical" evidence="10">
    <location>
        <begin position="296"/>
        <end position="321"/>
    </location>
</feature>
<evidence type="ECO:0000256" key="4">
    <source>
        <dbReference type="ARBA" id="ARBA00022692"/>
    </source>
</evidence>
<protein>
    <submittedName>
        <fullName evidence="12">ATPase, P-type (Transporting), HAD superfamily, subfamily IC</fullName>
    </submittedName>
</protein>
<evidence type="ECO:0000256" key="8">
    <source>
        <dbReference type="ARBA" id="ARBA00022989"/>
    </source>
</evidence>
<evidence type="ECO:0000256" key="5">
    <source>
        <dbReference type="ARBA" id="ARBA00022741"/>
    </source>
</evidence>
<dbReference type="InterPro" id="IPR044492">
    <property type="entry name" value="P_typ_ATPase_HD_dom"/>
</dbReference>
<dbReference type="EMBL" id="CP001344">
    <property type="protein sequence ID" value="ACL46468.1"/>
    <property type="molecule type" value="Genomic_DNA"/>
</dbReference>
<evidence type="ECO:0000256" key="3">
    <source>
        <dbReference type="ARBA" id="ARBA00022475"/>
    </source>
</evidence>